<feature type="transmembrane region" description="Helical" evidence="8">
    <location>
        <begin position="34"/>
        <end position="60"/>
    </location>
</feature>
<keyword evidence="4 8" id="KW-1003">Cell membrane</keyword>
<dbReference type="Pfam" id="PF01925">
    <property type="entry name" value="TauE"/>
    <property type="match status" value="1"/>
</dbReference>
<evidence type="ECO:0000256" key="5">
    <source>
        <dbReference type="ARBA" id="ARBA00022692"/>
    </source>
</evidence>
<evidence type="ECO:0000256" key="7">
    <source>
        <dbReference type="ARBA" id="ARBA00023136"/>
    </source>
</evidence>
<feature type="transmembrane region" description="Helical" evidence="8">
    <location>
        <begin position="128"/>
        <end position="146"/>
    </location>
</feature>
<dbReference type="PANTHER" id="PTHR30269:SF37">
    <property type="entry name" value="MEMBRANE TRANSPORTER PROTEIN"/>
    <property type="match status" value="1"/>
</dbReference>
<gene>
    <name evidence="9" type="ORF">ENH88_07485</name>
</gene>
<dbReference type="GO" id="GO:0005886">
    <property type="term" value="C:plasma membrane"/>
    <property type="evidence" value="ECO:0007669"/>
    <property type="project" value="UniProtKB-SubCell"/>
</dbReference>
<evidence type="ECO:0000256" key="6">
    <source>
        <dbReference type="ARBA" id="ARBA00022989"/>
    </source>
</evidence>
<feature type="transmembrane region" description="Helical" evidence="8">
    <location>
        <begin position="72"/>
        <end position="90"/>
    </location>
</feature>
<comment type="subcellular location">
    <subcellularLocation>
        <location evidence="1 8">Cell membrane</location>
        <topology evidence="1 8">Multi-pass membrane protein</topology>
    </subcellularLocation>
</comment>
<name>A0A7V1CXR4_9GAMM</name>
<comment type="caution">
    <text evidence="9">The sequence shown here is derived from an EMBL/GenBank/DDBJ whole genome shotgun (WGS) entry which is preliminary data.</text>
</comment>
<dbReference type="Proteomes" id="UP000886188">
    <property type="component" value="Unassembled WGS sequence"/>
</dbReference>
<dbReference type="InterPro" id="IPR052017">
    <property type="entry name" value="TSUP"/>
</dbReference>
<feature type="transmembrane region" description="Helical" evidence="8">
    <location>
        <begin position="96"/>
        <end position="116"/>
    </location>
</feature>
<evidence type="ECO:0000256" key="8">
    <source>
        <dbReference type="RuleBase" id="RU363041"/>
    </source>
</evidence>
<evidence type="ECO:0000256" key="3">
    <source>
        <dbReference type="ARBA" id="ARBA00022448"/>
    </source>
</evidence>
<feature type="transmembrane region" description="Helical" evidence="8">
    <location>
        <begin position="194"/>
        <end position="215"/>
    </location>
</feature>
<dbReference type="PANTHER" id="PTHR30269">
    <property type="entry name" value="TRANSMEMBRANE PROTEIN YFCA"/>
    <property type="match status" value="1"/>
</dbReference>
<reference evidence="9" key="1">
    <citation type="journal article" date="2020" name="mSystems">
        <title>Genome- and Community-Level Interaction Insights into Carbon Utilization and Element Cycling Functions of Hydrothermarchaeota in Hydrothermal Sediment.</title>
        <authorList>
            <person name="Zhou Z."/>
            <person name="Liu Y."/>
            <person name="Xu W."/>
            <person name="Pan J."/>
            <person name="Luo Z.H."/>
            <person name="Li M."/>
        </authorList>
    </citation>
    <scope>NUCLEOTIDE SEQUENCE [LARGE SCALE GENOMIC DNA]</scope>
    <source>
        <strain evidence="9">HyVt-346</strain>
    </source>
</reference>
<evidence type="ECO:0000256" key="2">
    <source>
        <dbReference type="ARBA" id="ARBA00009142"/>
    </source>
</evidence>
<feature type="transmembrane region" description="Helical" evidence="8">
    <location>
        <begin position="166"/>
        <end position="187"/>
    </location>
</feature>
<feature type="transmembrane region" description="Helical" evidence="8">
    <location>
        <begin position="221"/>
        <end position="241"/>
    </location>
</feature>
<evidence type="ECO:0000256" key="4">
    <source>
        <dbReference type="ARBA" id="ARBA00022475"/>
    </source>
</evidence>
<keyword evidence="6 8" id="KW-1133">Transmembrane helix</keyword>
<proteinExistence type="inferred from homology"/>
<keyword evidence="5 8" id="KW-0812">Transmembrane</keyword>
<dbReference type="RefSeq" id="WP_304181267.1">
    <property type="nucleotide sequence ID" value="NZ_DRGM01000079.1"/>
</dbReference>
<protein>
    <recommendedName>
        <fullName evidence="8">Probable membrane transporter protein</fullName>
    </recommendedName>
</protein>
<organism evidence="9">
    <name type="scientific">Pseudoalteromonas prydzensis</name>
    <dbReference type="NCBI Taxonomy" id="182141"/>
    <lineage>
        <taxon>Bacteria</taxon>
        <taxon>Pseudomonadati</taxon>
        <taxon>Pseudomonadota</taxon>
        <taxon>Gammaproteobacteria</taxon>
        <taxon>Alteromonadales</taxon>
        <taxon>Pseudoalteromonadaceae</taxon>
        <taxon>Pseudoalteromonas</taxon>
    </lineage>
</organism>
<evidence type="ECO:0000313" key="9">
    <source>
        <dbReference type="EMBL" id="HEA16276.1"/>
    </source>
</evidence>
<dbReference type="InterPro" id="IPR002781">
    <property type="entry name" value="TM_pro_TauE-like"/>
</dbReference>
<evidence type="ECO:0000256" key="1">
    <source>
        <dbReference type="ARBA" id="ARBA00004651"/>
    </source>
</evidence>
<dbReference type="AlphaFoldDB" id="A0A7V1CXR4"/>
<comment type="similarity">
    <text evidence="2 8">Belongs to the 4-toluene sulfonate uptake permease (TSUP) (TC 2.A.102) family.</text>
</comment>
<accession>A0A7V1CXR4</accession>
<dbReference type="EMBL" id="DRGM01000079">
    <property type="protein sequence ID" value="HEA16276.1"/>
    <property type="molecule type" value="Genomic_DNA"/>
</dbReference>
<keyword evidence="3" id="KW-0813">Transport</keyword>
<sequence length="242" mass="25921">MTVTTLVIIAFVVLLTGVSKSGFAGALGVFAVPLLLLVMPPVAAIGLMLPILIVADIFSLKSYWRQWHTQQLKRLLPGLLTGVLIAHALIGWLDAAVIKTAIAMLCIVFAIRSLAFSQFTANAVNNRIGAAVMGFLAGTTSTLIHAGGPPLIMYFSSIKLPAKQFVATVAIIFAMMNAIKLIGFISLGLIEIKWALIALASLPIAFCGNRLGIWLQGKLNTAQFLKIMNVLLLLLGIWLLVM</sequence>
<keyword evidence="7 8" id="KW-0472">Membrane</keyword>